<comment type="caution">
    <text evidence="1">The sequence shown here is derived from an EMBL/GenBank/DDBJ whole genome shotgun (WGS) entry which is preliminary data.</text>
</comment>
<dbReference type="EMBL" id="JARH01000333">
    <property type="protein sequence ID" value="EXF82267.1"/>
    <property type="molecule type" value="Genomic_DNA"/>
</dbReference>
<name>A0A010QQ80_9PEZI</name>
<keyword evidence="2" id="KW-1185">Reference proteome</keyword>
<accession>A0A010QQ80</accession>
<evidence type="ECO:0000313" key="2">
    <source>
        <dbReference type="Proteomes" id="UP000020467"/>
    </source>
</evidence>
<dbReference type="AlphaFoldDB" id="A0A010QQ80"/>
<organism evidence="1 2">
    <name type="scientific">Colletotrichum fioriniae PJ7</name>
    <dbReference type="NCBI Taxonomy" id="1445577"/>
    <lineage>
        <taxon>Eukaryota</taxon>
        <taxon>Fungi</taxon>
        <taxon>Dikarya</taxon>
        <taxon>Ascomycota</taxon>
        <taxon>Pezizomycotina</taxon>
        <taxon>Sordariomycetes</taxon>
        <taxon>Hypocreomycetidae</taxon>
        <taxon>Glomerellales</taxon>
        <taxon>Glomerellaceae</taxon>
        <taxon>Colletotrichum</taxon>
        <taxon>Colletotrichum acutatum species complex</taxon>
    </lineage>
</organism>
<gene>
    <name evidence="1" type="ORF">CFIO01_03201</name>
</gene>
<dbReference type="Proteomes" id="UP000020467">
    <property type="component" value="Unassembled WGS sequence"/>
</dbReference>
<sequence>MQRNDWLVSSPRVGQTIVGKHCPPDPRASDAKEGNLPVADLLTDARSSAHSNLISRRPSNKFIFVLLVYLIIDQLVEKEGDAHYRPYARFASHSRRYPHVPRSITFESIGTVLNDAGGATSINRQRAATGIAFAKCLVCYSRVLYAPTFEYSPSVSVQRAIVHRGQDMDSWGGSFPDLCENLFGRPDTHPSTHSMPLRPIDQNGINADLLRILLTIRIRPH</sequence>
<dbReference type="KEGG" id="cfj:CFIO01_03201"/>
<evidence type="ECO:0000313" key="1">
    <source>
        <dbReference type="EMBL" id="EXF82267.1"/>
    </source>
</evidence>
<dbReference type="HOGENOM" id="CLU_1250571_0_0_1"/>
<protein>
    <submittedName>
        <fullName evidence="1">Uncharacterized protein</fullName>
    </submittedName>
</protein>
<proteinExistence type="predicted"/>
<reference evidence="1 2" key="1">
    <citation type="submission" date="2014-02" db="EMBL/GenBank/DDBJ databases">
        <title>The genome sequence of Colletotrichum fioriniae PJ7.</title>
        <authorList>
            <person name="Baroncelli R."/>
            <person name="Thon M.R."/>
        </authorList>
    </citation>
    <scope>NUCLEOTIDE SEQUENCE [LARGE SCALE GENOMIC DNA]</scope>
    <source>
        <strain evidence="1 2">PJ7</strain>
    </source>
</reference>